<sequence length="66" mass="7851">MLELRPELSRFYQDLSTRFHSGLHNIRSFGHQITTRFHNDNGSTNQSPSIILAHNSSEWSDYRWFI</sequence>
<dbReference type="EMBL" id="MUJZ01039405">
    <property type="protein sequence ID" value="OTF76018.1"/>
    <property type="molecule type" value="Genomic_DNA"/>
</dbReference>
<accession>A0A1Y3B7V9</accession>
<proteinExistence type="predicted"/>
<keyword evidence="2" id="KW-1185">Reference proteome</keyword>
<organism evidence="1 2">
    <name type="scientific">Euroglyphus maynei</name>
    <name type="common">Mayne's house dust mite</name>
    <dbReference type="NCBI Taxonomy" id="6958"/>
    <lineage>
        <taxon>Eukaryota</taxon>
        <taxon>Metazoa</taxon>
        <taxon>Ecdysozoa</taxon>
        <taxon>Arthropoda</taxon>
        <taxon>Chelicerata</taxon>
        <taxon>Arachnida</taxon>
        <taxon>Acari</taxon>
        <taxon>Acariformes</taxon>
        <taxon>Sarcoptiformes</taxon>
        <taxon>Astigmata</taxon>
        <taxon>Psoroptidia</taxon>
        <taxon>Analgoidea</taxon>
        <taxon>Pyroglyphidae</taxon>
        <taxon>Pyroglyphinae</taxon>
        <taxon>Euroglyphus</taxon>
    </lineage>
</organism>
<comment type="caution">
    <text evidence="1">The sequence shown here is derived from an EMBL/GenBank/DDBJ whole genome shotgun (WGS) entry which is preliminary data.</text>
</comment>
<protein>
    <submittedName>
        <fullName evidence="1">Uncharacterized protein</fullName>
    </submittedName>
</protein>
<dbReference type="Proteomes" id="UP000194236">
    <property type="component" value="Unassembled WGS sequence"/>
</dbReference>
<reference evidence="1 2" key="1">
    <citation type="submission" date="2017-03" db="EMBL/GenBank/DDBJ databases">
        <title>Genome Survey of Euroglyphus maynei.</title>
        <authorList>
            <person name="Arlian L.G."/>
            <person name="Morgan M.S."/>
            <person name="Rider S.D."/>
        </authorList>
    </citation>
    <scope>NUCLEOTIDE SEQUENCE [LARGE SCALE GENOMIC DNA]</scope>
    <source>
        <strain evidence="1">Arlian Lab</strain>
        <tissue evidence="1">Whole body</tissue>
    </source>
</reference>
<dbReference type="AlphaFoldDB" id="A0A1Y3B7V9"/>
<evidence type="ECO:0000313" key="2">
    <source>
        <dbReference type="Proteomes" id="UP000194236"/>
    </source>
</evidence>
<name>A0A1Y3B7V9_EURMA</name>
<gene>
    <name evidence="1" type="ORF">BLA29_002391</name>
</gene>
<evidence type="ECO:0000313" key="1">
    <source>
        <dbReference type="EMBL" id="OTF76018.1"/>
    </source>
</evidence>